<evidence type="ECO:0000313" key="2">
    <source>
        <dbReference type="Proteomes" id="UP000626697"/>
    </source>
</evidence>
<reference evidence="1 2" key="1">
    <citation type="submission" date="2020-08" db="EMBL/GenBank/DDBJ databases">
        <title>Genomic Encyclopedia of Type Strains, Phase IV (KMG-IV): sequencing the most valuable type-strain genomes for metagenomic binning, comparative biology and taxonomic classification.</title>
        <authorList>
            <person name="Goeker M."/>
        </authorList>
    </citation>
    <scope>NUCLEOTIDE SEQUENCE [LARGE SCALE GENOMIC DNA]</scope>
    <source>
        <strain evidence="1 2">DSM 105481</strain>
    </source>
</reference>
<organism evidence="1 2">
    <name type="scientific">Peribacillus huizhouensis</name>
    <dbReference type="NCBI Taxonomy" id="1501239"/>
    <lineage>
        <taxon>Bacteria</taxon>
        <taxon>Bacillati</taxon>
        <taxon>Bacillota</taxon>
        <taxon>Bacilli</taxon>
        <taxon>Bacillales</taxon>
        <taxon>Bacillaceae</taxon>
        <taxon>Peribacillus</taxon>
    </lineage>
</organism>
<dbReference type="EMBL" id="JACJHX010000018">
    <property type="protein sequence ID" value="MBA9028742.1"/>
    <property type="molecule type" value="Genomic_DNA"/>
</dbReference>
<gene>
    <name evidence="1" type="ORF">HNP81_004063</name>
</gene>
<sequence>MLFNIRMKSQRFHPYIFYKDICTVGKELSMIIDLEKLVINLSI</sequence>
<accession>A0ABR6CUP5</accession>
<evidence type="ECO:0000313" key="1">
    <source>
        <dbReference type="EMBL" id="MBA9028742.1"/>
    </source>
</evidence>
<comment type="caution">
    <text evidence="1">The sequence shown here is derived from an EMBL/GenBank/DDBJ whole genome shotgun (WGS) entry which is preliminary data.</text>
</comment>
<dbReference type="Proteomes" id="UP000626697">
    <property type="component" value="Unassembled WGS sequence"/>
</dbReference>
<keyword evidence="2" id="KW-1185">Reference proteome</keyword>
<protein>
    <submittedName>
        <fullName evidence="1">Uncharacterized protein</fullName>
    </submittedName>
</protein>
<proteinExistence type="predicted"/>
<name>A0ABR6CUP5_9BACI</name>